<feature type="transmembrane region" description="Helical" evidence="1">
    <location>
        <begin position="69"/>
        <end position="87"/>
    </location>
</feature>
<keyword evidence="1" id="KW-1133">Transmembrane helix</keyword>
<sequence length="364" mass="39870">MVARGLSALARWRVHSAFCQSVRLLSAVGLAAIVAWLTSLQEPGWALITSVIVTQNSITDTISKGRDQLVGTLIGASVSVIPITLMLFLHWPLWGAFTLAFVPLVVLASFNPEARMGIVTLMIAILFPADDSPYMRPIERVIAIMIGVSASTLVTYVVLHEQARRDAFRNAAVTVRQILAMLQKARAGHVEWSVIQDMNDECAASLRLVHAALEEARREHWVPLEERDPMLARLPNGLRQLQMDALVVARAMLSLPDSGVALPAQSAAALRAGMLRGFQWIIQRCESEAVARTGADNRVAAEVIAALPSATGTSDPIIRFVVGILLTDLRRLIQLLGDDDADRDVKSRYWSGWRALFSRRGKTA</sequence>
<protein>
    <recommendedName>
        <fullName evidence="4">FUSC family protein</fullName>
    </recommendedName>
</protein>
<feature type="transmembrane region" description="Helical" evidence="1">
    <location>
        <begin position="141"/>
        <end position="159"/>
    </location>
</feature>
<dbReference type="InterPro" id="IPR006726">
    <property type="entry name" value="PHBA_efflux_AaeB/fusaric-R"/>
</dbReference>
<accession>A0A4Y3TYS0</accession>
<name>A0A4Y3TYS0_9PROT</name>
<evidence type="ECO:0000313" key="2">
    <source>
        <dbReference type="EMBL" id="GEB86160.1"/>
    </source>
</evidence>
<dbReference type="AlphaFoldDB" id="A0A4Y3TYS0"/>
<dbReference type="EMBL" id="BJMV01000010">
    <property type="protein sequence ID" value="GEB86160.1"/>
    <property type="molecule type" value="Genomic_DNA"/>
</dbReference>
<evidence type="ECO:0000313" key="3">
    <source>
        <dbReference type="Proteomes" id="UP000317730"/>
    </source>
</evidence>
<dbReference type="GO" id="GO:0022857">
    <property type="term" value="F:transmembrane transporter activity"/>
    <property type="evidence" value="ECO:0007669"/>
    <property type="project" value="InterPro"/>
</dbReference>
<dbReference type="GO" id="GO:0005886">
    <property type="term" value="C:plasma membrane"/>
    <property type="evidence" value="ECO:0007669"/>
    <property type="project" value="InterPro"/>
</dbReference>
<dbReference type="Proteomes" id="UP000317730">
    <property type="component" value="Unassembled WGS sequence"/>
</dbReference>
<evidence type="ECO:0008006" key="4">
    <source>
        <dbReference type="Google" id="ProtNLM"/>
    </source>
</evidence>
<keyword evidence="1" id="KW-0812">Transmembrane</keyword>
<gene>
    <name evidence="2" type="ORF">APE01nite_19570</name>
</gene>
<keyword evidence="3" id="KW-1185">Reference proteome</keyword>
<keyword evidence="1" id="KW-0472">Membrane</keyword>
<proteinExistence type="predicted"/>
<organism evidence="2 3">
    <name type="scientific">Acetobacter peroxydans</name>
    <dbReference type="NCBI Taxonomy" id="104098"/>
    <lineage>
        <taxon>Bacteria</taxon>
        <taxon>Pseudomonadati</taxon>
        <taxon>Pseudomonadota</taxon>
        <taxon>Alphaproteobacteria</taxon>
        <taxon>Acetobacterales</taxon>
        <taxon>Acetobacteraceae</taxon>
        <taxon>Acetobacter</taxon>
    </lineage>
</organism>
<feature type="transmembrane region" description="Helical" evidence="1">
    <location>
        <begin position="21"/>
        <end position="38"/>
    </location>
</feature>
<dbReference type="Pfam" id="PF04632">
    <property type="entry name" value="FUSC"/>
    <property type="match status" value="1"/>
</dbReference>
<comment type="caution">
    <text evidence="2">The sequence shown here is derived from an EMBL/GenBank/DDBJ whole genome shotgun (WGS) entry which is preliminary data.</text>
</comment>
<dbReference type="OrthoDB" id="7224074at2"/>
<evidence type="ECO:0000256" key="1">
    <source>
        <dbReference type="SAM" id="Phobius"/>
    </source>
</evidence>
<reference evidence="2 3" key="1">
    <citation type="submission" date="2019-06" db="EMBL/GenBank/DDBJ databases">
        <title>Whole genome shotgun sequence of Acetobacter peroxydans NBRC 13755.</title>
        <authorList>
            <person name="Hosoyama A."/>
            <person name="Uohara A."/>
            <person name="Ohji S."/>
            <person name="Ichikawa N."/>
        </authorList>
    </citation>
    <scope>NUCLEOTIDE SEQUENCE [LARGE SCALE GENOMIC DNA]</scope>
    <source>
        <strain evidence="2 3">NBRC 13755</strain>
    </source>
</reference>